<dbReference type="InterPro" id="IPR029058">
    <property type="entry name" value="AB_hydrolase_fold"/>
</dbReference>
<dbReference type="RefSeq" id="WP_284054787.1">
    <property type="nucleotide sequence ID" value="NZ_JAGRQC010000004.1"/>
</dbReference>
<reference evidence="2" key="1">
    <citation type="submission" date="2021-04" db="EMBL/GenBank/DDBJ databases">
        <title>Ouciella asimina sp. nov., isolated from the surface seawater in the hydrothermal field of Okinawa Trough.</title>
        <authorList>
            <person name="Shuang W."/>
        </authorList>
    </citation>
    <scope>NUCLEOTIDE SEQUENCE</scope>
    <source>
        <strain evidence="2">LXI357</strain>
    </source>
</reference>
<keyword evidence="3" id="KW-1185">Reference proteome</keyword>
<feature type="domain" description="Peptidase S9 prolyl oligopeptidase catalytic" evidence="1">
    <location>
        <begin position="520"/>
        <end position="675"/>
    </location>
</feature>
<dbReference type="NCBIfam" id="NF033523">
    <property type="entry name" value="lasso_peptidase"/>
    <property type="match status" value="1"/>
</dbReference>
<dbReference type="Pfam" id="PF07676">
    <property type="entry name" value="PD40"/>
    <property type="match status" value="1"/>
</dbReference>
<organism evidence="2 3">
    <name type="scientific">Stakelama marina</name>
    <dbReference type="NCBI Taxonomy" id="2826939"/>
    <lineage>
        <taxon>Bacteria</taxon>
        <taxon>Pseudomonadati</taxon>
        <taxon>Pseudomonadota</taxon>
        <taxon>Alphaproteobacteria</taxon>
        <taxon>Sphingomonadales</taxon>
        <taxon>Sphingomonadaceae</taxon>
        <taxon>Stakelama</taxon>
    </lineage>
</organism>
<dbReference type="GO" id="GO:0008236">
    <property type="term" value="F:serine-type peptidase activity"/>
    <property type="evidence" value="ECO:0007669"/>
    <property type="project" value="InterPro"/>
</dbReference>
<evidence type="ECO:0000313" key="2">
    <source>
        <dbReference type="EMBL" id="MBR0553541.1"/>
    </source>
</evidence>
<protein>
    <submittedName>
        <fullName evidence="2">Atxe2 family lasso peptide isopeptidase</fullName>
    </submittedName>
</protein>
<dbReference type="EMBL" id="JAGRQC010000004">
    <property type="protein sequence ID" value="MBR0553541.1"/>
    <property type="molecule type" value="Genomic_DNA"/>
</dbReference>
<dbReference type="InterPro" id="IPR011042">
    <property type="entry name" value="6-blade_b-propeller_TolB-like"/>
</dbReference>
<evidence type="ECO:0000313" key="3">
    <source>
        <dbReference type="Proteomes" id="UP000676996"/>
    </source>
</evidence>
<dbReference type="Pfam" id="PF00326">
    <property type="entry name" value="Peptidase_S9"/>
    <property type="match status" value="1"/>
</dbReference>
<dbReference type="Gene3D" id="2.120.10.30">
    <property type="entry name" value="TolB, C-terminal domain"/>
    <property type="match status" value="1"/>
</dbReference>
<dbReference type="SUPFAM" id="SSF82171">
    <property type="entry name" value="DPP6 N-terminal domain-like"/>
    <property type="match status" value="1"/>
</dbReference>
<dbReference type="GO" id="GO:0006508">
    <property type="term" value="P:proteolysis"/>
    <property type="evidence" value="ECO:0007669"/>
    <property type="project" value="InterPro"/>
</dbReference>
<dbReference type="AlphaFoldDB" id="A0A8T4IGE0"/>
<dbReference type="InterPro" id="IPR001375">
    <property type="entry name" value="Peptidase_S9_cat"/>
</dbReference>
<dbReference type="SUPFAM" id="SSF53474">
    <property type="entry name" value="alpha/beta-Hydrolases"/>
    <property type="match status" value="1"/>
</dbReference>
<dbReference type="Proteomes" id="UP000676996">
    <property type="component" value="Unassembled WGS sequence"/>
</dbReference>
<comment type="caution">
    <text evidence="2">The sequence shown here is derived from an EMBL/GenBank/DDBJ whole genome shotgun (WGS) entry which is preliminary data.</text>
</comment>
<dbReference type="InterPro" id="IPR053536">
    <property type="entry name" value="Lasso_peptide_isopeptidase"/>
</dbReference>
<gene>
    <name evidence="2" type="ORF">J7S20_13610</name>
</gene>
<accession>A0A8T4IGE0</accession>
<sequence length="713" mass="78570">MSPLLLAALAQSIVPVATPSESGGDPCTTFESAPTSQAEALPMSIAELAEIADIGSPVPGSPPAFGISPDRKRIAVLVSRGNPAENHYCQRLLVMPISGQGIPVELARGGAFIADDYSLRDFSFVQAGWPRPNPPRWSPDGTLIAFLRREEGRTQVWLVDPDGNAPPRRATDLADDIDTFAWAADGRGLIVASRPGIHAAAQAIAEEGSSGFLYDERFAPQLADRPIPTGEVTTRYTFVSLFEGYTRVATAEERAMLAPLRPGKTSTTATMWRTGTQDRLAWIEPKEPEQILSPTRLVIADPDGRRRVCSRSECEGIFELWWSSDGTSLMALQRTGWARSRTALLRWDNEEALPQRVFETDDVIAGCHSAGREAICTREGSTRPIRIVAFNLRSGAQRIVYDPNPQLAGTRWGEVRRLRFRNAYGVESFADLVLPPGHRAGERLPMVVAGYSSRGFLRGGTGDDVPIQPLAARGFAVLSFARPGFLPAVREARSEIETRTLLEEPWADRRSVLSSLEMAIELAVGSGAVDQRRIGITGFSDGGASAQFALINSDLFAAASFTTCCEDSGSFALVAGPRFTDYLRAMGYPYFDGPADAFWQPMSLLRNVENIDTPMLILAADSEYEAALDVWETYRHRGKAIEMRVFPGETHYRWQPAHRLATYRWQIDWFSFWLAHQWDCSAARMPQYARWLAFPDAPERSDLHCYPPASTAP</sequence>
<name>A0A8T4IGE0_9SPHN</name>
<proteinExistence type="predicted"/>
<dbReference type="InterPro" id="IPR011659">
    <property type="entry name" value="WD40"/>
</dbReference>
<dbReference type="Gene3D" id="3.40.50.1820">
    <property type="entry name" value="alpha/beta hydrolase"/>
    <property type="match status" value="1"/>
</dbReference>
<evidence type="ECO:0000259" key="1">
    <source>
        <dbReference type="Pfam" id="PF00326"/>
    </source>
</evidence>